<gene>
    <name evidence="9" type="ORF">Ga0061079_101229</name>
</gene>
<evidence type="ECO:0000259" key="7">
    <source>
        <dbReference type="Pfam" id="PF13734"/>
    </source>
</evidence>
<dbReference type="OrthoDB" id="2235251at2"/>
<dbReference type="InterPro" id="IPR025896">
    <property type="entry name" value="Spi_Prtas-inh"/>
</dbReference>
<dbReference type="GO" id="GO:0006508">
    <property type="term" value="P:proteolysis"/>
    <property type="evidence" value="ECO:0007669"/>
    <property type="project" value="UniProtKB-KW"/>
</dbReference>
<dbReference type="NCBIfam" id="TIGR04183">
    <property type="entry name" value="Por_Secre_tail"/>
    <property type="match status" value="1"/>
</dbReference>
<keyword evidence="5" id="KW-0788">Thiol protease</keyword>
<dbReference type="InterPro" id="IPR000200">
    <property type="entry name" value="Peptidase_C10"/>
</dbReference>
<evidence type="ECO:0000256" key="6">
    <source>
        <dbReference type="PIRSR" id="PIRSR600200-1"/>
    </source>
</evidence>
<dbReference type="RefSeq" id="WP_055424640.1">
    <property type="nucleotide sequence ID" value="NZ_FCOR01000001.1"/>
</dbReference>
<dbReference type="PRINTS" id="PR00797">
    <property type="entry name" value="STREPTOPAIN"/>
</dbReference>
<evidence type="ECO:0000256" key="4">
    <source>
        <dbReference type="ARBA" id="ARBA00022801"/>
    </source>
</evidence>
<reference evidence="9 10" key="1">
    <citation type="submission" date="2016-01" db="EMBL/GenBank/DDBJ databases">
        <authorList>
            <person name="McClelland M."/>
            <person name="Jain A."/>
            <person name="Saraogi P."/>
            <person name="Mendelson R."/>
            <person name="Westerman R."/>
            <person name="SanMiguel P."/>
            <person name="Csonka L."/>
        </authorList>
    </citation>
    <scope>NUCLEOTIDE SEQUENCE [LARGE SCALE GENOMIC DNA]</scope>
    <source>
        <strain evidence="9 10">R-53146</strain>
    </source>
</reference>
<dbReference type="Pfam" id="PF18962">
    <property type="entry name" value="Por_Secre_tail"/>
    <property type="match status" value="1"/>
</dbReference>
<dbReference type="GO" id="GO:0008234">
    <property type="term" value="F:cysteine-type peptidase activity"/>
    <property type="evidence" value="ECO:0007669"/>
    <property type="project" value="UniProtKB-KW"/>
</dbReference>
<feature type="active site" description="Nucleophile" evidence="6">
    <location>
        <position position="188"/>
    </location>
</feature>
<keyword evidence="2" id="KW-0645">Protease</keyword>
<dbReference type="Pfam" id="PF01640">
    <property type="entry name" value="Peptidase_C10"/>
    <property type="match status" value="1"/>
</dbReference>
<evidence type="ECO:0000256" key="3">
    <source>
        <dbReference type="ARBA" id="ARBA00022729"/>
    </source>
</evidence>
<dbReference type="InterPro" id="IPR044934">
    <property type="entry name" value="Streptopain_sf"/>
</dbReference>
<accession>A0A0X3AMZ5</accession>
<name>A0A0X3AMZ5_9FLAO</name>
<evidence type="ECO:0000256" key="5">
    <source>
        <dbReference type="ARBA" id="ARBA00022807"/>
    </source>
</evidence>
<evidence type="ECO:0000313" key="9">
    <source>
        <dbReference type="EMBL" id="CVK15415.1"/>
    </source>
</evidence>
<evidence type="ECO:0000313" key="10">
    <source>
        <dbReference type="Proteomes" id="UP000182761"/>
    </source>
</evidence>
<sequence length="728" mass="83955">MKKITLFLLFIFTYLQLWSKQVEQDEAKRVAENFINNNISDLQQRNISFQLNLVYTAKNEENKSKKNHSQNYYYVYNIGNKQGFIIISADDINYPIIGYSTSGYYDINNIPENFRLWMRTIELGMQEAFKNSSQPTEEIRQEWEVYRNSDININKNTKFSELQPLIKTKWNQMAPYNSQIPYDVVTGCVATATAQIMKFHQYPKSGMGKIPAYETIDPNNNVQYNIPEIDLQQYEYDWSNMLNEYINSPTPAYTKEQGKAVGLLMYHIGASVKMKYGIKESVVSSRDALKSLYTYYDYDKGIDYIVRGKYYNSLNEILISDEEWGDIIIKELNEGRPIYYSGSTEKKEGHAFICDGYDSNGLLHFNFGWGGYQDGYYNSNAPLEYKYGQSIGINIKPNNGGKKVNRYFINELTIPKNRVYKEECFNEIHKLYNIGIEDDIDSKNLYMALYDLNENIIAIFNAGSHPRNFNTNNYKIDSNIPAGKYRLKVVEKKDNTYVAIKTAKAVEGNNIIEVIDGIKSHNLFLRDELALQANLIQAGPKDDLKVKFSVGNTRCKPFTGMLALALTNEKDELKYILNKSSISNLQEGYFYPSYLISGMIPDDILNGEYRIRIFARENDNQEWQFLEGATINYLPLTIINGKLGTEDIKNENNEFVIYPNPVKNTLYIKLNSEEKIKSTSIYDFSGKKVLEGNLDSSYGINVSQLSPGAYIIKILTSKEVKKYKFIKK</sequence>
<dbReference type="Proteomes" id="UP000182761">
    <property type="component" value="Unassembled WGS sequence"/>
</dbReference>
<dbReference type="InterPro" id="IPR026444">
    <property type="entry name" value="Secre_tail"/>
</dbReference>
<dbReference type="Gene3D" id="3.90.70.50">
    <property type="entry name" value="Peptidase C10, streptopain"/>
    <property type="match status" value="1"/>
</dbReference>
<feature type="domain" description="Secretion system C-terminal sorting" evidence="8">
    <location>
        <begin position="657"/>
        <end position="725"/>
    </location>
</feature>
<dbReference type="SUPFAM" id="SSF54001">
    <property type="entry name" value="Cysteine proteinases"/>
    <property type="match status" value="1"/>
</dbReference>
<proteinExistence type="inferred from homology"/>
<evidence type="ECO:0000256" key="2">
    <source>
        <dbReference type="ARBA" id="ARBA00022670"/>
    </source>
</evidence>
<keyword evidence="3" id="KW-0732">Signal</keyword>
<protein>
    <submittedName>
        <fullName evidence="9">Por secretion system C-terminal sorting domain-containing protein</fullName>
    </submittedName>
</protein>
<dbReference type="InterPro" id="IPR038765">
    <property type="entry name" value="Papain-like_cys_pep_sf"/>
</dbReference>
<dbReference type="STRING" id="1586267.GCA_001418685_00230"/>
<comment type="similarity">
    <text evidence="1">Belongs to the peptidase C10 family.</text>
</comment>
<feature type="domain" description="Spi protease inhibitor" evidence="7">
    <location>
        <begin position="20"/>
        <end position="121"/>
    </location>
</feature>
<dbReference type="Pfam" id="PF13734">
    <property type="entry name" value="Inhibitor_I69"/>
    <property type="match status" value="1"/>
</dbReference>
<dbReference type="AlphaFoldDB" id="A0A0X3AMZ5"/>
<keyword evidence="4" id="KW-0378">Hydrolase</keyword>
<evidence type="ECO:0000256" key="1">
    <source>
        <dbReference type="ARBA" id="ARBA00009693"/>
    </source>
</evidence>
<feature type="active site" description="Proton acceptor" evidence="6">
    <location>
        <position position="350"/>
    </location>
</feature>
<keyword evidence="10" id="KW-1185">Reference proteome</keyword>
<organism evidence="9 10">
    <name type="scientific">Apibacter mensalis</name>
    <dbReference type="NCBI Taxonomy" id="1586267"/>
    <lineage>
        <taxon>Bacteria</taxon>
        <taxon>Pseudomonadati</taxon>
        <taxon>Bacteroidota</taxon>
        <taxon>Flavobacteriia</taxon>
        <taxon>Flavobacteriales</taxon>
        <taxon>Weeksellaceae</taxon>
        <taxon>Apibacter</taxon>
    </lineage>
</organism>
<dbReference type="EMBL" id="FCOR01000001">
    <property type="protein sequence ID" value="CVK15415.1"/>
    <property type="molecule type" value="Genomic_DNA"/>
</dbReference>
<evidence type="ECO:0000259" key="8">
    <source>
        <dbReference type="Pfam" id="PF18962"/>
    </source>
</evidence>